<keyword evidence="2" id="KW-0378">Hydrolase</keyword>
<dbReference type="EC" id="3.1.-.-" evidence="2"/>
<dbReference type="GO" id="GO:0000932">
    <property type="term" value="C:P-body"/>
    <property type="evidence" value="ECO:0007669"/>
    <property type="project" value="TreeGrafter"/>
</dbReference>
<reference evidence="2 3" key="1">
    <citation type="submission" date="2017-03" db="EMBL/GenBank/DDBJ databases">
        <authorList>
            <person name="Afonso C.L."/>
            <person name="Miller P.J."/>
            <person name="Scott M.A."/>
            <person name="Spackman E."/>
            <person name="Goraichik I."/>
            <person name="Dimitrov K.M."/>
            <person name="Suarez D.L."/>
            <person name="Swayne D.E."/>
        </authorList>
    </citation>
    <scope>NUCLEOTIDE SEQUENCE [LARGE SCALE GENOMIC DNA]</scope>
    <source>
        <strain evidence="2">PRJEB14757</strain>
    </source>
</reference>
<dbReference type="GO" id="GO:0003723">
    <property type="term" value="F:RNA binding"/>
    <property type="evidence" value="ECO:0007669"/>
    <property type="project" value="InterPro"/>
</dbReference>
<organism evidence="2 3">
    <name type="scientific">Desulfamplus magnetovallimortis</name>
    <dbReference type="NCBI Taxonomy" id="1246637"/>
    <lineage>
        <taxon>Bacteria</taxon>
        <taxon>Pseudomonadati</taxon>
        <taxon>Thermodesulfobacteriota</taxon>
        <taxon>Desulfobacteria</taxon>
        <taxon>Desulfobacterales</taxon>
        <taxon>Desulfobacteraceae</taxon>
        <taxon>Desulfamplus</taxon>
    </lineage>
</organism>
<dbReference type="PANTHER" id="PTHR23355:SF42">
    <property type="entry name" value="RIBONUCLEASE II, CHLOROPLASTIC_MITOCHONDRIAL"/>
    <property type="match status" value="1"/>
</dbReference>
<dbReference type="InterPro" id="IPR050180">
    <property type="entry name" value="RNR_Ribonuclease"/>
</dbReference>
<dbReference type="InterPro" id="IPR012340">
    <property type="entry name" value="NA-bd_OB-fold"/>
</dbReference>
<evidence type="ECO:0000313" key="3">
    <source>
        <dbReference type="Proteomes" id="UP000191931"/>
    </source>
</evidence>
<proteinExistence type="predicted"/>
<dbReference type="SUPFAM" id="SSF50249">
    <property type="entry name" value="Nucleic acid-binding proteins"/>
    <property type="match status" value="1"/>
</dbReference>
<dbReference type="Pfam" id="PF23161">
    <property type="entry name" value="HTH_RNase_II"/>
    <property type="match status" value="1"/>
</dbReference>
<name>A0A1W1H610_9BACT</name>
<evidence type="ECO:0000259" key="1">
    <source>
        <dbReference type="SMART" id="SM00955"/>
    </source>
</evidence>
<dbReference type="PANTHER" id="PTHR23355">
    <property type="entry name" value="RIBONUCLEASE"/>
    <property type="match status" value="1"/>
</dbReference>
<dbReference type="OrthoDB" id="9764149at2"/>
<keyword evidence="3" id="KW-1185">Reference proteome</keyword>
<dbReference type="GO" id="GO:0000175">
    <property type="term" value="F:3'-5'-RNA exonuclease activity"/>
    <property type="evidence" value="ECO:0007669"/>
    <property type="project" value="TreeGrafter"/>
</dbReference>
<dbReference type="STRING" id="1246637.MTBBW1_120042"/>
<dbReference type="InterPro" id="IPR056404">
    <property type="entry name" value="HTH_RNase_II"/>
</dbReference>
<evidence type="ECO:0000313" key="2">
    <source>
        <dbReference type="EMBL" id="SLM27921.1"/>
    </source>
</evidence>
<dbReference type="SMART" id="SM00955">
    <property type="entry name" value="RNB"/>
    <property type="match status" value="1"/>
</dbReference>
<dbReference type="AlphaFoldDB" id="A0A1W1H610"/>
<dbReference type="RefSeq" id="WP_080798882.1">
    <property type="nucleotide sequence ID" value="NZ_LT828540.1"/>
</dbReference>
<gene>
    <name evidence="2" type="ORF">MTBBW1_120042</name>
</gene>
<feature type="domain" description="RNB" evidence="1">
    <location>
        <begin position="276"/>
        <end position="560"/>
    </location>
</feature>
<dbReference type="EMBL" id="FWEV01000024">
    <property type="protein sequence ID" value="SLM27921.1"/>
    <property type="molecule type" value="Genomic_DNA"/>
</dbReference>
<accession>A0A1W1H610</accession>
<dbReference type="InterPro" id="IPR001900">
    <property type="entry name" value="RNase_II/R"/>
</dbReference>
<dbReference type="Proteomes" id="UP000191931">
    <property type="component" value="Unassembled WGS sequence"/>
</dbReference>
<sequence length="663" mass="75944">MNIGNIVEYIDQQKIICAVVLQIKKQRLRLLTEFNREVNISVGRLSHLSGESLDMTASRDALVRNLKQCALSRQELSKDINIQELWELLHEDEEPIDLETMTSFCFDPPVTPDHETAVVRAFFNDKLYFKFSKDIFFPNTPDQIDNKLNQLREAERKEKLVEQGALWLNTIDKGSFSDSEPSPSPPDPEIVTILKDYYIYDKDSRAAADARAIMSRGGIDSPHQVFNLLVKSGIWNEHENLDIIRMDIPVDFPESVHKNTAGLIANHDDFLNDPKRMDLQDIPLITIDGQSTLDYDDAISLQKEDDGYILGIHIIDVGFFIKNDDPVDRHARLRGSSIYMPDDKIPMLPPDLSEDLCSLVEEKIRPGISTIVRLNRFFEIIDYDIVPSIIKVHHQMTYTEANILNGEDDPITTLYRIATVLREKRIKAGAVQITLPEVNLWIEENGDIGISKIDRENPSRMLISELMILANSLMAEFLSKHNVPAVFRSQPDPKQRLFQGVETSLFLNCMQRRQLNRAIIGTSPEHHSGLGVDAYVTATSPIRRYYDLLTQRQIRGILGYEPAYSKDELQHILHTIETAVGNTGRVQYQRRRYWLLKYLEGMKGSKEDALVLDARRDNFTVLLKEYMLEWRIPSSNINAKPGDIIQVTIQHADARRDQLSLLL</sequence>
<protein>
    <submittedName>
        <fullName evidence="2">Putative ribonuclease II (RNB family protein)</fullName>
        <ecNumber evidence="2">3.1.-.-</ecNumber>
    </submittedName>
</protein>
<dbReference type="Pfam" id="PF00773">
    <property type="entry name" value="RNB"/>
    <property type="match status" value="1"/>
</dbReference>
<dbReference type="GO" id="GO:0006402">
    <property type="term" value="P:mRNA catabolic process"/>
    <property type="evidence" value="ECO:0007669"/>
    <property type="project" value="TreeGrafter"/>
</dbReference>